<sequence length="287" mass="33482">MKREYLTSDMILQIEQQSKDPIWRMGILASFKNRWFDIMSVSARGLIYIHGNKDTGWAHILSRHSYYSNDLYFGQGAIGNPSRFKALEIPIFDWRQIADDVFILGKIDEKAHPDGDLFVKYVGRSSRFTDSNGESKDFILILYRGTRIVHSMFPKKSLQPDVPKSKLRNLKRALNYVKVEKPLFNDCVIIRIPYVDAQLIERFSIIIHIDINIMQGLAHLQVNGPNGQPLYSISKLLGFDFQFDKADFESNHIEFNRFINSFTKYTDFSHIEEVMVHVENKYLFSKE</sequence>
<comment type="caution">
    <text evidence="1">The sequence shown here is derived from an EMBL/GenBank/DDBJ whole genome shotgun (WGS) entry which is preliminary data.</text>
</comment>
<keyword evidence="2" id="KW-1185">Reference proteome</keyword>
<dbReference type="EMBL" id="JAERTY010000008">
    <property type="protein sequence ID" value="MBL1410107.1"/>
    <property type="molecule type" value="Genomic_DNA"/>
</dbReference>
<evidence type="ECO:0000313" key="1">
    <source>
        <dbReference type="EMBL" id="MBL1410107.1"/>
    </source>
</evidence>
<organism evidence="1 2">
    <name type="scientific">Sphingobacterium faecale</name>
    <dbReference type="NCBI Taxonomy" id="2803775"/>
    <lineage>
        <taxon>Bacteria</taxon>
        <taxon>Pseudomonadati</taxon>
        <taxon>Bacteroidota</taxon>
        <taxon>Sphingobacteriia</taxon>
        <taxon>Sphingobacteriales</taxon>
        <taxon>Sphingobacteriaceae</taxon>
        <taxon>Sphingobacterium</taxon>
    </lineage>
</organism>
<evidence type="ECO:0000313" key="2">
    <source>
        <dbReference type="Proteomes" id="UP000625283"/>
    </source>
</evidence>
<protein>
    <submittedName>
        <fullName evidence="1">Uncharacterized protein</fullName>
    </submittedName>
</protein>
<dbReference type="Proteomes" id="UP000625283">
    <property type="component" value="Unassembled WGS sequence"/>
</dbReference>
<name>A0ABS1R807_9SPHI</name>
<accession>A0ABS1R807</accession>
<reference evidence="1 2" key="1">
    <citation type="submission" date="2021-01" db="EMBL/GenBank/DDBJ databases">
        <title>C459-1 draft genome sequence.</title>
        <authorList>
            <person name="Zhang X.-F."/>
        </authorList>
    </citation>
    <scope>NUCLEOTIDE SEQUENCE [LARGE SCALE GENOMIC DNA]</scope>
    <source>
        <strain evidence="2">C459-1</strain>
    </source>
</reference>
<proteinExistence type="predicted"/>
<dbReference type="RefSeq" id="WP_202103812.1">
    <property type="nucleotide sequence ID" value="NZ_JAERTY010000008.1"/>
</dbReference>
<gene>
    <name evidence="1" type="ORF">JKG61_15235</name>
</gene>